<accession>A0A0B6YH01</accession>
<dbReference type="AlphaFoldDB" id="A0A0B6YH01"/>
<proteinExistence type="predicted"/>
<feature type="non-terminal residue" evidence="1">
    <location>
        <position position="189"/>
    </location>
</feature>
<organism evidence="1">
    <name type="scientific">Arion vulgaris</name>
    <dbReference type="NCBI Taxonomy" id="1028688"/>
    <lineage>
        <taxon>Eukaryota</taxon>
        <taxon>Metazoa</taxon>
        <taxon>Spiralia</taxon>
        <taxon>Lophotrochozoa</taxon>
        <taxon>Mollusca</taxon>
        <taxon>Gastropoda</taxon>
        <taxon>Heterobranchia</taxon>
        <taxon>Euthyneura</taxon>
        <taxon>Panpulmonata</taxon>
        <taxon>Eupulmonata</taxon>
        <taxon>Stylommatophora</taxon>
        <taxon>Helicina</taxon>
        <taxon>Arionoidea</taxon>
        <taxon>Arionidae</taxon>
        <taxon>Arion</taxon>
    </lineage>
</organism>
<name>A0A0B6YH01_9EUPU</name>
<evidence type="ECO:0000313" key="1">
    <source>
        <dbReference type="EMBL" id="CEK55503.1"/>
    </source>
</evidence>
<feature type="non-terminal residue" evidence="1">
    <location>
        <position position="1"/>
    </location>
</feature>
<gene>
    <name evidence="1" type="primary">ORF25378</name>
</gene>
<sequence length="189" mass="21609">DISPTVVLLWRLINFLETDEAEWDNRRKIIKDVQTSNMIHGNYFVDTNDKIRNNINDGGSRTITDLQKGDYNTDADNMHSLCSGNHTDNMHSLRSGNHQTNLIQQKSFQNLKKMSSLKRYPAPSPPTQRVSIPPFSKLISTSDILPEDQKGWLIDQLRGLRVWCAVSKNHLCVFEDVTSQTSKQVISLR</sequence>
<protein>
    <submittedName>
        <fullName evidence="1">Uncharacterized protein</fullName>
    </submittedName>
</protein>
<dbReference type="EMBL" id="HACG01008638">
    <property type="protein sequence ID" value="CEK55503.1"/>
    <property type="molecule type" value="Transcribed_RNA"/>
</dbReference>
<reference evidence="1" key="1">
    <citation type="submission" date="2014-12" db="EMBL/GenBank/DDBJ databases">
        <title>Insight into the proteome of Arion vulgaris.</title>
        <authorList>
            <person name="Aradska J."/>
            <person name="Bulat T."/>
            <person name="Smidak R."/>
            <person name="Sarate P."/>
            <person name="Gangsoo J."/>
            <person name="Sialana F."/>
            <person name="Bilban M."/>
            <person name="Lubec G."/>
        </authorList>
    </citation>
    <scope>NUCLEOTIDE SEQUENCE</scope>
    <source>
        <tissue evidence="1">Skin</tissue>
    </source>
</reference>